<dbReference type="InterPro" id="IPR003358">
    <property type="entry name" value="tRNA_(Gua-N-7)_MeTrfase_Trmb"/>
</dbReference>
<keyword evidence="6 7" id="KW-0819">tRNA processing</keyword>
<comment type="pathway">
    <text evidence="7">tRNA modification; N(7)-methylguanine-tRNA biosynthesis.</text>
</comment>
<comment type="caution">
    <text evidence="8">The sequence shown here is derived from an EMBL/GenBank/DDBJ whole genome shotgun (WGS) entry which is preliminary data.</text>
</comment>
<keyword evidence="9" id="KW-1185">Reference proteome</keyword>
<dbReference type="NCBIfam" id="TIGR00091">
    <property type="entry name" value="tRNA (guanosine(46)-N7)-methyltransferase TrmB"/>
    <property type="match status" value="1"/>
</dbReference>
<keyword evidence="5 7" id="KW-0949">S-adenosyl-L-methionine</keyword>
<evidence type="ECO:0000256" key="2">
    <source>
        <dbReference type="ARBA" id="ARBA00003015"/>
    </source>
</evidence>
<evidence type="ECO:0000256" key="4">
    <source>
        <dbReference type="ARBA" id="ARBA00022679"/>
    </source>
</evidence>
<dbReference type="EC" id="2.1.1.33" evidence="7"/>
<feature type="binding site" evidence="7">
    <location>
        <position position="149"/>
    </location>
    <ligand>
        <name>substrate</name>
    </ligand>
</feature>
<dbReference type="GO" id="GO:0043527">
    <property type="term" value="C:tRNA methyltransferase complex"/>
    <property type="evidence" value="ECO:0007669"/>
    <property type="project" value="TreeGrafter"/>
</dbReference>
<name>A0A255GBY1_9ACTN</name>
<keyword evidence="4 7" id="KW-0808">Transferase</keyword>
<feature type="binding site" evidence="7">
    <location>
        <position position="70"/>
    </location>
    <ligand>
        <name>S-adenosyl-L-methionine</name>
        <dbReference type="ChEBI" id="CHEBI:59789"/>
    </ligand>
</feature>
<sequence>MTGPDQRTHREVVSFVRRSTRMNPSQERAWANRERYLIEVPRAATSTSIAETAAVGWPAVFGRRAELVVEIGSGTGDSLVAMAGAAPDRDHVAFEVFRPALASTMIKLQQAGIENVRLVDANGVEGLNRLFGTGSVTELWTFFPDPWHKSRHHKRRLVSTEFADLVADRLVPGGLWRIATDWADYAEHCREVLDPHPRLVNVDADSSDLTPRPETKYERRGVAAGRAVIELAYRSMP</sequence>
<comment type="similarity">
    <text evidence="7">Belongs to the class I-like SAM-binding methyltransferase superfamily. TrmB family.</text>
</comment>
<dbReference type="EMBL" id="NMVO01000013">
    <property type="protein sequence ID" value="OYO13389.1"/>
    <property type="molecule type" value="Genomic_DNA"/>
</dbReference>
<dbReference type="Pfam" id="PF02390">
    <property type="entry name" value="Methyltransf_4"/>
    <property type="match status" value="1"/>
</dbReference>
<gene>
    <name evidence="7 8" type="primary">trmB</name>
    <name evidence="8" type="ORF">CGZ94_10420</name>
</gene>
<evidence type="ECO:0000313" key="9">
    <source>
        <dbReference type="Proteomes" id="UP000215896"/>
    </source>
</evidence>
<dbReference type="CDD" id="cd02440">
    <property type="entry name" value="AdoMet_MTases"/>
    <property type="match status" value="1"/>
</dbReference>
<reference evidence="8 9" key="1">
    <citation type="submission" date="2017-07" db="EMBL/GenBank/DDBJ databases">
        <title>Draft whole genome sequences of clinical Proprionibacteriaceae strains.</title>
        <authorList>
            <person name="Bernier A.-M."/>
            <person name="Bernard K."/>
            <person name="Domingo M.-C."/>
        </authorList>
    </citation>
    <scope>NUCLEOTIDE SEQUENCE [LARGE SCALE GENOMIC DNA]</scope>
    <source>
        <strain evidence="8 9">NML 030167</strain>
    </source>
</reference>
<dbReference type="Proteomes" id="UP000215896">
    <property type="component" value="Unassembled WGS sequence"/>
</dbReference>
<dbReference type="Gene3D" id="3.40.50.150">
    <property type="entry name" value="Vaccinia Virus protein VP39"/>
    <property type="match status" value="1"/>
</dbReference>
<proteinExistence type="inferred from homology"/>
<dbReference type="PROSITE" id="PS51625">
    <property type="entry name" value="SAM_MT_TRMB"/>
    <property type="match status" value="1"/>
</dbReference>
<dbReference type="RefSeq" id="WP_094405584.1">
    <property type="nucleotide sequence ID" value="NZ_NMVO01000013.1"/>
</dbReference>
<evidence type="ECO:0000256" key="6">
    <source>
        <dbReference type="ARBA" id="ARBA00022694"/>
    </source>
</evidence>
<dbReference type="PANTHER" id="PTHR23417">
    <property type="entry name" value="3-DEOXY-D-MANNO-OCTULOSONIC-ACID TRANSFERASE/TRNA GUANINE-N 7 - -METHYLTRANSFERASE"/>
    <property type="match status" value="1"/>
</dbReference>
<feature type="binding site" evidence="7">
    <location>
        <position position="145"/>
    </location>
    <ligand>
        <name>S-adenosyl-L-methionine</name>
        <dbReference type="ChEBI" id="CHEBI:59789"/>
    </ligand>
</feature>
<comment type="caution">
    <text evidence="7">Lacks conserved residue(s) required for the propagation of feature annotation.</text>
</comment>
<comment type="catalytic activity">
    <reaction evidence="1 7">
        <text>guanosine(46) in tRNA + S-adenosyl-L-methionine = N(7)-methylguanosine(46) in tRNA + S-adenosyl-L-homocysteine</text>
        <dbReference type="Rhea" id="RHEA:42708"/>
        <dbReference type="Rhea" id="RHEA-COMP:10188"/>
        <dbReference type="Rhea" id="RHEA-COMP:10189"/>
        <dbReference type="ChEBI" id="CHEBI:57856"/>
        <dbReference type="ChEBI" id="CHEBI:59789"/>
        <dbReference type="ChEBI" id="CHEBI:74269"/>
        <dbReference type="ChEBI" id="CHEBI:74480"/>
        <dbReference type="EC" id="2.1.1.33"/>
    </reaction>
</comment>
<dbReference type="PANTHER" id="PTHR23417:SF14">
    <property type="entry name" value="PENTACOTRIPEPTIDE-REPEAT REGION OF PRORP DOMAIN-CONTAINING PROTEIN"/>
    <property type="match status" value="1"/>
</dbReference>
<dbReference type="AlphaFoldDB" id="A0A255GBY1"/>
<accession>A0A255GBY1</accession>
<evidence type="ECO:0000256" key="5">
    <source>
        <dbReference type="ARBA" id="ARBA00022691"/>
    </source>
</evidence>
<feature type="binding site" evidence="7">
    <location>
        <position position="181"/>
    </location>
    <ligand>
        <name>substrate</name>
    </ligand>
</feature>
<dbReference type="GO" id="GO:0008176">
    <property type="term" value="F:tRNA (guanine(46)-N7)-methyltransferase activity"/>
    <property type="evidence" value="ECO:0007669"/>
    <property type="project" value="UniProtKB-UniRule"/>
</dbReference>
<keyword evidence="3 7" id="KW-0489">Methyltransferase</keyword>
<feature type="binding site" evidence="7">
    <location>
        <position position="95"/>
    </location>
    <ligand>
        <name>S-adenosyl-L-methionine</name>
        <dbReference type="ChEBI" id="CHEBI:59789"/>
    </ligand>
</feature>
<organism evidence="8 9">
    <name type="scientific">Enemella evansiae</name>
    <dbReference type="NCBI Taxonomy" id="2016499"/>
    <lineage>
        <taxon>Bacteria</taxon>
        <taxon>Bacillati</taxon>
        <taxon>Actinomycetota</taxon>
        <taxon>Actinomycetes</taxon>
        <taxon>Propionibacteriales</taxon>
        <taxon>Propionibacteriaceae</taxon>
        <taxon>Enemella</taxon>
    </lineage>
</organism>
<feature type="binding site" evidence="7">
    <location>
        <begin position="215"/>
        <end position="218"/>
    </location>
    <ligand>
        <name>substrate</name>
    </ligand>
</feature>
<dbReference type="InterPro" id="IPR029063">
    <property type="entry name" value="SAM-dependent_MTases_sf"/>
</dbReference>
<dbReference type="SUPFAM" id="SSF53335">
    <property type="entry name" value="S-adenosyl-L-methionine-dependent methyltransferases"/>
    <property type="match status" value="1"/>
</dbReference>
<protein>
    <recommendedName>
        <fullName evidence="7">tRNA (guanine-N(7)-)-methyltransferase</fullName>
        <ecNumber evidence="7">2.1.1.33</ecNumber>
    </recommendedName>
    <alternativeName>
        <fullName evidence="7">tRNA (guanine(46)-N(7))-methyltransferase</fullName>
    </alternativeName>
    <alternativeName>
        <fullName evidence="7">tRNA(m7G46)-methyltransferase</fullName>
    </alternativeName>
</protein>
<dbReference type="HAMAP" id="MF_01057">
    <property type="entry name" value="tRNA_methyltr_TrmB"/>
    <property type="match status" value="1"/>
</dbReference>
<feature type="binding site" evidence="7">
    <location>
        <position position="122"/>
    </location>
    <ligand>
        <name>S-adenosyl-L-methionine</name>
        <dbReference type="ChEBI" id="CHEBI:59789"/>
    </ligand>
</feature>
<evidence type="ECO:0000256" key="1">
    <source>
        <dbReference type="ARBA" id="ARBA00000142"/>
    </source>
</evidence>
<dbReference type="InterPro" id="IPR055361">
    <property type="entry name" value="tRNA_methyltr_TrmB_bact"/>
</dbReference>
<evidence type="ECO:0000256" key="7">
    <source>
        <dbReference type="HAMAP-Rule" id="MF_01057"/>
    </source>
</evidence>
<evidence type="ECO:0000256" key="3">
    <source>
        <dbReference type="ARBA" id="ARBA00022603"/>
    </source>
</evidence>
<evidence type="ECO:0000313" key="8">
    <source>
        <dbReference type="EMBL" id="OYO13389.1"/>
    </source>
</evidence>
<comment type="function">
    <text evidence="2 7">Catalyzes the formation of N(7)-methylguanine at position 46 (m7G46) in tRNA.</text>
</comment>
<dbReference type="OrthoDB" id="9802090at2"/>
<dbReference type="UniPathway" id="UPA00989"/>